<proteinExistence type="predicted"/>
<dbReference type="InterPro" id="IPR050351">
    <property type="entry name" value="BphY/WalK/GraS-like"/>
</dbReference>
<dbReference type="Gene3D" id="1.10.287.130">
    <property type="match status" value="1"/>
</dbReference>
<feature type="domain" description="Histidine kinase" evidence="13">
    <location>
        <begin position="186"/>
        <end position="401"/>
    </location>
</feature>
<dbReference type="InterPro" id="IPR004358">
    <property type="entry name" value="Sig_transdc_His_kin-like_C"/>
</dbReference>
<dbReference type="SMART" id="SM00387">
    <property type="entry name" value="HATPase_c"/>
    <property type="match status" value="1"/>
</dbReference>
<sequence>MISSERAMVARARLRMAVFVGLAVGTLLTVVGAIAYATLVTSQERQIQRELAWGATYGSISGPVGCNWIIRLDDGIVRAGPVPPPPGFPQRDALDHVAAGAPTQITTVDVPGTVLHVRTQATATGAVQVVFDARYQIADRRHLLWAFTLAAAFGLLAASVTGWIVGHRSVAPLAEALARQRRFVADASHELRTPIAQVHTRAQMIARRSHSAPAERRDLERLVGTTRRLGEIVDELLLSARLAAAPDDGPAREPVDLTALATDVTATETARAAERQVTVTLSTPGAALPVAGIRSALHRVIAELLANALTHTPAGGEITVTVKAVRDTAEVVVADTGDGFDPADADRLFDRFHRGPAAGDRRFGLGLALLKEVVTGHGGTITAEGHPGRGATFTVRLPRIPAPPRRPSRRRLWPPHPRAATLKVRERL</sequence>
<dbReference type="PANTHER" id="PTHR42878">
    <property type="entry name" value="TWO-COMPONENT HISTIDINE KINASE"/>
    <property type="match status" value="1"/>
</dbReference>
<dbReference type="SUPFAM" id="SSF47384">
    <property type="entry name" value="Homodimeric domain of signal transducing histidine kinase"/>
    <property type="match status" value="1"/>
</dbReference>
<protein>
    <recommendedName>
        <fullName evidence="10">Sensor-like histidine kinase SenX3</fullName>
        <ecNumber evidence="3">2.7.13.3</ecNumber>
    </recommendedName>
</protein>
<dbReference type="Pfam" id="PF02518">
    <property type="entry name" value="HATPase_c"/>
    <property type="match status" value="1"/>
</dbReference>
<dbReference type="InterPro" id="IPR036097">
    <property type="entry name" value="HisK_dim/P_sf"/>
</dbReference>
<dbReference type="InterPro" id="IPR003661">
    <property type="entry name" value="HisK_dim/P_dom"/>
</dbReference>
<dbReference type="Gene3D" id="3.30.565.10">
    <property type="entry name" value="Histidine kinase-like ATPase, C-terminal domain"/>
    <property type="match status" value="1"/>
</dbReference>
<keyword evidence="7 14" id="KW-0418">Kinase</keyword>
<evidence type="ECO:0000256" key="9">
    <source>
        <dbReference type="ARBA" id="ARBA00023012"/>
    </source>
</evidence>
<keyword evidence="8" id="KW-0067">ATP-binding</keyword>
<accession>A0ABQ3YQP7</accession>
<gene>
    <name evidence="14" type="ORF">Adu01nite_12420</name>
</gene>
<feature type="region of interest" description="Disordered" evidence="11">
    <location>
        <begin position="382"/>
        <end position="414"/>
    </location>
</feature>
<dbReference type="SUPFAM" id="SSF55874">
    <property type="entry name" value="ATPase domain of HSP90 chaperone/DNA topoisomerase II/histidine kinase"/>
    <property type="match status" value="1"/>
</dbReference>
<evidence type="ECO:0000313" key="15">
    <source>
        <dbReference type="Proteomes" id="UP000637628"/>
    </source>
</evidence>
<name>A0ABQ3YQP7_9ACTN</name>
<keyword evidence="15" id="KW-1185">Reference proteome</keyword>
<dbReference type="SMART" id="SM00388">
    <property type="entry name" value="HisKA"/>
    <property type="match status" value="1"/>
</dbReference>
<evidence type="ECO:0000256" key="7">
    <source>
        <dbReference type="ARBA" id="ARBA00022777"/>
    </source>
</evidence>
<dbReference type="GO" id="GO:0016301">
    <property type="term" value="F:kinase activity"/>
    <property type="evidence" value="ECO:0007669"/>
    <property type="project" value="UniProtKB-KW"/>
</dbReference>
<evidence type="ECO:0000256" key="11">
    <source>
        <dbReference type="SAM" id="MobiDB-lite"/>
    </source>
</evidence>
<dbReference type="PRINTS" id="PR00344">
    <property type="entry name" value="BCTRLSENSOR"/>
</dbReference>
<dbReference type="RefSeq" id="WP_239132169.1">
    <property type="nucleotide sequence ID" value="NZ_BAAATX010000015.1"/>
</dbReference>
<dbReference type="Pfam" id="PF00512">
    <property type="entry name" value="HisKA"/>
    <property type="match status" value="1"/>
</dbReference>
<organism evidence="14 15">
    <name type="scientific">Paractinoplanes durhamensis</name>
    <dbReference type="NCBI Taxonomy" id="113563"/>
    <lineage>
        <taxon>Bacteria</taxon>
        <taxon>Bacillati</taxon>
        <taxon>Actinomycetota</taxon>
        <taxon>Actinomycetes</taxon>
        <taxon>Micromonosporales</taxon>
        <taxon>Micromonosporaceae</taxon>
        <taxon>Paractinoplanes</taxon>
    </lineage>
</organism>
<comment type="subcellular location">
    <subcellularLocation>
        <location evidence="2">Cell membrane</location>
    </subcellularLocation>
</comment>
<dbReference type="EC" id="2.7.13.3" evidence="3"/>
<comment type="catalytic activity">
    <reaction evidence="1">
        <text>ATP + protein L-histidine = ADP + protein N-phospho-L-histidine.</text>
        <dbReference type="EC" id="2.7.13.3"/>
    </reaction>
</comment>
<evidence type="ECO:0000313" key="14">
    <source>
        <dbReference type="EMBL" id="GID99891.1"/>
    </source>
</evidence>
<dbReference type="PANTHER" id="PTHR42878:SF7">
    <property type="entry name" value="SENSOR HISTIDINE KINASE GLRK"/>
    <property type="match status" value="1"/>
</dbReference>
<evidence type="ECO:0000256" key="3">
    <source>
        <dbReference type="ARBA" id="ARBA00012438"/>
    </source>
</evidence>
<dbReference type="InterPro" id="IPR036890">
    <property type="entry name" value="HATPase_C_sf"/>
</dbReference>
<evidence type="ECO:0000259" key="13">
    <source>
        <dbReference type="PROSITE" id="PS50109"/>
    </source>
</evidence>
<dbReference type="Proteomes" id="UP000637628">
    <property type="component" value="Unassembled WGS sequence"/>
</dbReference>
<keyword evidence="5" id="KW-0808">Transferase</keyword>
<keyword evidence="12" id="KW-1133">Transmembrane helix</keyword>
<keyword evidence="4" id="KW-0597">Phosphoprotein</keyword>
<dbReference type="EMBL" id="BOML01000012">
    <property type="protein sequence ID" value="GID99891.1"/>
    <property type="molecule type" value="Genomic_DNA"/>
</dbReference>
<evidence type="ECO:0000256" key="1">
    <source>
        <dbReference type="ARBA" id="ARBA00000085"/>
    </source>
</evidence>
<dbReference type="CDD" id="cd00082">
    <property type="entry name" value="HisKA"/>
    <property type="match status" value="1"/>
</dbReference>
<keyword evidence="12" id="KW-0472">Membrane</keyword>
<reference evidence="14 15" key="1">
    <citation type="submission" date="2021-01" db="EMBL/GenBank/DDBJ databases">
        <title>Whole genome shotgun sequence of Actinoplanes durhamensis NBRC 14914.</title>
        <authorList>
            <person name="Komaki H."/>
            <person name="Tamura T."/>
        </authorList>
    </citation>
    <scope>NUCLEOTIDE SEQUENCE [LARGE SCALE GENOMIC DNA]</scope>
    <source>
        <strain evidence="14 15">NBRC 14914</strain>
    </source>
</reference>
<feature type="transmembrane region" description="Helical" evidence="12">
    <location>
        <begin position="143"/>
        <end position="165"/>
    </location>
</feature>
<evidence type="ECO:0000256" key="10">
    <source>
        <dbReference type="ARBA" id="ARBA00039401"/>
    </source>
</evidence>
<keyword evidence="12" id="KW-0812">Transmembrane</keyword>
<keyword evidence="9" id="KW-0902">Two-component regulatory system</keyword>
<evidence type="ECO:0000256" key="5">
    <source>
        <dbReference type="ARBA" id="ARBA00022679"/>
    </source>
</evidence>
<evidence type="ECO:0000256" key="4">
    <source>
        <dbReference type="ARBA" id="ARBA00022553"/>
    </source>
</evidence>
<evidence type="ECO:0000256" key="12">
    <source>
        <dbReference type="SAM" id="Phobius"/>
    </source>
</evidence>
<dbReference type="InterPro" id="IPR003594">
    <property type="entry name" value="HATPase_dom"/>
</dbReference>
<evidence type="ECO:0000256" key="2">
    <source>
        <dbReference type="ARBA" id="ARBA00004236"/>
    </source>
</evidence>
<evidence type="ECO:0000256" key="8">
    <source>
        <dbReference type="ARBA" id="ARBA00022840"/>
    </source>
</evidence>
<dbReference type="InterPro" id="IPR005467">
    <property type="entry name" value="His_kinase_dom"/>
</dbReference>
<comment type="caution">
    <text evidence="14">The sequence shown here is derived from an EMBL/GenBank/DDBJ whole genome shotgun (WGS) entry which is preliminary data.</text>
</comment>
<dbReference type="CDD" id="cd00075">
    <property type="entry name" value="HATPase"/>
    <property type="match status" value="1"/>
</dbReference>
<dbReference type="PROSITE" id="PS50109">
    <property type="entry name" value="HIS_KIN"/>
    <property type="match status" value="1"/>
</dbReference>
<evidence type="ECO:0000256" key="6">
    <source>
        <dbReference type="ARBA" id="ARBA00022741"/>
    </source>
</evidence>
<keyword evidence="6" id="KW-0547">Nucleotide-binding</keyword>
<feature type="transmembrane region" description="Helical" evidence="12">
    <location>
        <begin position="16"/>
        <end position="39"/>
    </location>
</feature>